<reference evidence="2" key="2">
    <citation type="journal article" date="2015" name="Data Brief">
        <title>Shoot transcriptome of the giant reed, Arundo donax.</title>
        <authorList>
            <person name="Barrero R.A."/>
            <person name="Guerrero F.D."/>
            <person name="Moolhuijzen P."/>
            <person name="Goolsby J.A."/>
            <person name="Tidwell J."/>
            <person name="Bellgard S.E."/>
            <person name="Bellgard M.I."/>
        </authorList>
    </citation>
    <scope>NUCLEOTIDE SEQUENCE</scope>
    <source>
        <tissue evidence="2">Shoot tissue taken approximately 20 cm above the soil surface</tissue>
    </source>
</reference>
<dbReference type="AlphaFoldDB" id="A0A0A9GSY8"/>
<accession>A0A0A9GSY8</accession>
<reference evidence="2" key="1">
    <citation type="submission" date="2014-09" db="EMBL/GenBank/DDBJ databases">
        <authorList>
            <person name="Magalhaes I.L.F."/>
            <person name="Oliveira U."/>
            <person name="Santos F.R."/>
            <person name="Vidigal T.H.D.A."/>
            <person name="Brescovit A.D."/>
            <person name="Santos A.J."/>
        </authorList>
    </citation>
    <scope>NUCLEOTIDE SEQUENCE</scope>
    <source>
        <tissue evidence="2">Shoot tissue taken approximately 20 cm above the soil surface</tissue>
    </source>
</reference>
<sequence>MGSTLLCAERFQKELTFKLQPAHFIVTIICSSSVVLFQ</sequence>
<keyword evidence="1" id="KW-0812">Transmembrane</keyword>
<protein>
    <submittedName>
        <fullName evidence="2">Uncharacterized protein</fullName>
    </submittedName>
</protein>
<evidence type="ECO:0000313" key="2">
    <source>
        <dbReference type="EMBL" id="JAE28130.1"/>
    </source>
</evidence>
<name>A0A0A9GSY8_ARUDO</name>
<keyword evidence="1" id="KW-1133">Transmembrane helix</keyword>
<keyword evidence="1" id="KW-0472">Membrane</keyword>
<dbReference type="EMBL" id="GBRH01169766">
    <property type="protein sequence ID" value="JAE28130.1"/>
    <property type="molecule type" value="Transcribed_RNA"/>
</dbReference>
<organism evidence="2">
    <name type="scientific">Arundo donax</name>
    <name type="common">Giant reed</name>
    <name type="synonym">Donax arundinaceus</name>
    <dbReference type="NCBI Taxonomy" id="35708"/>
    <lineage>
        <taxon>Eukaryota</taxon>
        <taxon>Viridiplantae</taxon>
        <taxon>Streptophyta</taxon>
        <taxon>Embryophyta</taxon>
        <taxon>Tracheophyta</taxon>
        <taxon>Spermatophyta</taxon>
        <taxon>Magnoliopsida</taxon>
        <taxon>Liliopsida</taxon>
        <taxon>Poales</taxon>
        <taxon>Poaceae</taxon>
        <taxon>PACMAD clade</taxon>
        <taxon>Arundinoideae</taxon>
        <taxon>Arundineae</taxon>
        <taxon>Arundo</taxon>
    </lineage>
</organism>
<proteinExistence type="predicted"/>
<evidence type="ECO:0000256" key="1">
    <source>
        <dbReference type="SAM" id="Phobius"/>
    </source>
</evidence>
<feature type="transmembrane region" description="Helical" evidence="1">
    <location>
        <begin position="20"/>
        <end position="37"/>
    </location>
</feature>